<evidence type="ECO:0000256" key="6">
    <source>
        <dbReference type="ARBA" id="ARBA00023136"/>
    </source>
</evidence>
<keyword evidence="10" id="KW-1185">Reference proteome</keyword>
<evidence type="ECO:0000256" key="8">
    <source>
        <dbReference type="SAM" id="Phobius"/>
    </source>
</evidence>
<evidence type="ECO:0000256" key="1">
    <source>
        <dbReference type="ARBA" id="ARBA00004651"/>
    </source>
</evidence>
<feature type="compositionally biased region" description="Basic and acidic residues" evidence="7">
    <location>
        <begin position="165"/>
        <end position="178"/>
    </location>
</feature>
<dbReference type="NCBIfam" id="NF006521">
    <property type="entry name" value="PRK08965.1-5"/>
    <property type="match status" value="1"/>
</dbReference>
<keyword evidence="4 8" id="KW-0812">Transmembrane</keyword>
<proteinExistence type="inferred from homology"/>
<keyword evidence="5 8" id="KW-1133">Transmembrane helix</keyword>
<evidence type="ECO:0000256" key="2">
    <source>
        <dbReference type="ARBA" id="ARBA00006228"/>
    </source>
</evidence>
<dbReference type="EMBL" id="JAVREN010000018">
    <property type="protein sequence ID" value="MDT0308091.1"/>
    <property type="molecule type" value="Genomic_DNA"/>
</dbReference>
<gene>
    <name evidence="9" type="ORF">RM780_14115</name>
</gene>
<evidence type="ECO:0000256" key="7">
    <source>
        <dbReference type="SAM" id="MobiDB-lite"/>
    </source>
</evidence>
<sequence>MKRRLPMLLWLWLLWVLLWGSPEWTVLAGGLVVAAAVTAAFRMPPVRPRMTPRPLRLLALFGALLADLVRAALAVGWAAVRDGPRVRAAVVEVELEEDSDLLIAVTAFLATMNPGSLVVEIDRERRRLYVHELPVSDAESAGRHRRTIQRAERAALRALAPAPDPGRRATPDGKENPG</sequence>
<comment type="similarity">
    <text evidence="2">Belongs to the CPA3 antiporters (TC 2.A.63) subunit E family.</text>
</comment>
<reference evidence="10" key="1">
    <citation type="submission" date="2023-07" db="EMBL/GenBank/DDBJ databases">
        <title>30 novel species of actinomycetes from the DSMZ collection.</title>
        <authorList>
            <person name="Nouioui I."/>
        </authorList>
    </citation>
    <scope>NUCLEOTIDE SEQUENCE [LARGE SCALE GENOMIC DNA]</scope>
    <source>
        <strain evidence="10">DSM 44917</strain>
    </source>
</reference>
<dbReference type="PANTHER" id="PTHR34584:SF1">
    <property type="entry name" value="NA(+)_H(+) ANTIPORTER SUBUNIT E1"/>
    <property type="match status" value="1"/>
</dbReference>
<dbReference type="Proteomes" id="UP001183388">
    <property type="component" value="Unassembled WGS sequence"/>
</dbReference>
<comment type="subcellular location">
    <subcellularLocation>
        <location evidence="1">Cell membrane</location>
        <topology evidence="1">Multi-pass membrane protein</topology>
    </subcellularLocation>
</comment>
<evidence type="ECO:0000256" key="3">
    <source>
        <dbReference type="ARBA" id="ARBA00022475"/>
    </source>
</evidence>
<protein>
    <submittedName>
        <fullName evidence="9">Na+/H+ antiporter subunit E</fullName>
    </submittedName>
</protein>
<keyword evidence="3" id="KW-1003">Cell membrane</keyword>
<evidence type="ECO:0000313" key="10">
    <source>
        <dbReference type="Proteomes" id="UP001183388"/>
    </source>
</evidence>
<dbReference type="Pfam" id="PF01899">
    <property type="entry name" value="MNHE"/>
    <property type="match status" value="1"/>
</dbReference>
<evidence type="ECO:0000256" key="5">
    <source>
        <dbReference type="ARBA" id="ARBA00022989"/>
    </source>
</evidence>
<keyword evidence="6 8" id="KW-0472">Membrane</keyword>
<evidence type="ECO:0000313" key="9">
    <source>
        <dbReference type="EMBL" id="MDT0308091.1"/>
    </source>
</evidence>
<feature type="region of interest" description="Disordered" evidence="7">
    <location>
        <begin position="155"/>
        <end position="178"/>
    </location>
</feature>
<organism evidence="9 10">
    <name type="scientific">Streptomyces boetiae</name>
    <dbReference type="NCBI Taxonomy" id="3075541"/>
    <lineage>
        <taxon>Bacteria</taxon>
        <taxon>Bacillati</taxon>
        <taxon>Actinomycetota</taxon>
        <taxon>Actinomycetes</taxon>
        <taxon>Kitasatosporales</taxon>
        <taxon>Streptomycetaceae</taxon>
        <taxon>Streptomyces</taxon>
    </lineage>
</organism>
<comment type="caution">
    <text evidence="9">The sequence shown here is derived from an EMBL/GenBank/DDBJ whole genome shotgun (WGS) entry which is preliminary data.</text>
</comment>
<accession>A0ABU2L941</accession>
<feature type="transmembrane region" description="Helical" evidence="8">
    <location>
        <begin position="58"/>
        <end position="80"/>
    </location>
</feature>
<dbReference type="RefSeq" id="WP_311631043.1">
    <property type="nucleotide sequence ID" value="NZ_JAVREN010000018.1"/>
</dbReference>
<name>A0ABU2L941_9ACTN</name>
<dbReference type="PANTHER" id="PTHR34584">
    <property type="entry name" value="NA(+)/H(+) ANTIPORTER SUBUNIT E1"/>
    <property type="match status" value="1"/>
</dbReference>
<evidence type="ECO:0000256" key="4">
    <source>
        <dbReference type="ARBA" id="ARBA00022692"/>
    </source>
</evidence>
<dbReference type="InterPro" id="IPR002758">
    <property type="entry name" value="Cation_antiport_E"/>
</dbReference>